<evidence type="ECO:0000313" key="1">
    <source>
        <dbReference type="EMBL" id="SBW84139.1"/>
    </source>
</evidence>
<dbReference type="AlphaFoldDB" id="A0A1D3K723"/>
<dbReference type="Proteomes" id="UP000245431">
    <property type="component" value="Chromosome PVE_r2"/>
</dbReference>
<name>A0A1D3K723_PSEVE</name>
<dbReference type="CDD" id="cd09117">
    <property type="entry name" value="PLDc_Bfil_DEXD_like"/>
    <property type="match status" value="1"/>
</dbReference>
<dbReference type="EMBL" id="LT599584">
    <property type="protein sequence ID" value="SBW84139.1"/>
    <property type="molecule type" value="Genomic_DNA"/>
</dbReference>
<evidence type="ECO:0000313" key="2">
    <source>
        <dbReference type="Proteomes" id="UP000245431"/>
    </source>
</evidence>
<sequence length="344" mass="37743">MFLGPEQYSDALVRMVAKESSLDVAVAFWGKGAELKVHPDETKPIRILCNLLSGGTNPWVIARFLKRAELNSHIQIRQCDQLHAKVLVGRSQAIIGSANISANGLGLDGAETGRWIEAGVHTTAIEEVEGARAWFEQLWNSTCVRVITSDDLAQAIVAYKRHRGTRPDCSGTGPFSFSKFTPAELIDRDAYGLLYASGPSEDAKAATARHTAAEAKALGATAGKGKGTERWSFECWPEGLNTTSKIEYLAMLWNEEKAKVIVDGPCVMTATQLEFTYSAGGEPGWLDLARPTSTLIGHSLSKIECRALARELKPHMQTVWDEAEKLEEGMRRIHLSHIAEILER</sequence>
<proteinExistence type="predicted"/>
<dbReference type="Gene3D" id="3.30.870.10">
    <property type="entry name" value="Endonuclease Chain A"/>
    <property type="match status" value="1"/>
</dbReference>
<protein>
    <submittedName>
        <fullName evidence="1">Uncharacterized protein</fullName>
    </submittedName>
</protein>
<dbReference type="SUPFAM" id="SSF56024">
    <property type="entry name" value="Phospholipase D/nuclease"/>
    <property type="match status" value="1"/>
</dbReference>
<accession>A0A1D3K723</accession>
<gene>
    <name evidence="1" type="ORF">PVE_R2G0109</name>
</gene>
<organism evidence="1 2">
    <name type="scientific">Pseudomonas veronii 1YdBTEX2</name>
    <dbReference type="NCBI Taxonomy" id="1295141"/>
    <lineage>
        <taxon>Bacteria</taxon>
        <taxon>Pseudomonadati</taxon>
        <taxon>Pseudomonadota</taxon>
        <taxon>Gammaproteobacteria</taxon>
        <taxon>Pseudomonadales</taxon>
        <taxon>Pseudomonadaceae</taxon>
        <taxon>Pseudomonas</taxon>
    </lineage>
</organism>
<reference evidence="2" key="1">
    <citation type="submission" date="2016-07" db="EMBL/GenBank/DDBJ databases">
        <authorList>
            <person name="Florea S."/>
            <person name="Webb J.S."/>
            <person name="Jaromczyk J."/>
            <person name="Schardl C.L."/>
        </authorList>
    </citation>
    <scope>NUCLEOTIDE SEQUENCE [LARGE SCALE GENOMIC DNA]</scope>
    <source>
        <strain evidence="2">1YdBTEX2</strain>
    </source>
</reference>